<dbReference type="InterPro" id="IPR028889">
    <property type="entry name" value="USP"/>
</dbReference>
<sequence>MSSTAAVVSNVNYHLPKQVTQDFNHKETSTNVQKCPVAHANGDTGCASAASPVSAQSTHNVGYNSATAALSTSTKLVSSNIDSALRSSLKPWINAANSRDHLNLSGSSVNTTDLARRSLTFHESLAPPLDDVIRQKIENHPNSLILRESTPLESPKATKRTLCTDSELIAWCRTGGEHVPSQSLGLGNSGNTCYLNSVLQCLLATGPLLAYVGAKHRNAGNCPTASGQLGPNKSRFCALCGILGLLREHSQRSHQAAVRSPSFGFGHFLPSYFLANVRAVCPGFRPYQQEDAHEFLLGLLSRMEDNTTAGLGKLPRSLSETNAVRRIFGGTVRSEVTCHTCQKISARDEICFNLSVDITCGRSLQQCLFNYIHSEELCGQNAYKCENCRQYRSATRRSTIFQGGPILIIQFNRFSRNQKLDTRVEFPSSFNLRPFMTDNKGPPVLYRLYGTVNHEGYSCRSGHYVAYTRRHGSWLSHNDSFVSSTNVEHVLRQAPYLLFYEAVNPVLNTPVAAADPDYTEKIKTTLMAVKPTKSSPVTDPIPVVQPTQLPSKPLVTSPAKSSSAAHLQAPGSLLPASGRSSVSSTPRIVFNPSVKPRSGLNTVITTTSATSSTTSTTTVPIGPSSQSPEKSNEPTVTSSSSSLLSSGPTVVTRPVDVILKTVTKPSAAPLSLATVRQLLYGETSTPGLWSERSTPPVSITDPGELPLVKSDGKTRPGDDHYPSPRKRKHSPSMSVIQDGSTSREHNRDQNKSVDSANPSPAKQSRRASESSSDSSIVWVPKTNLMQRSFTSSDERSTVSTKRSTNGVHSDSGRNWSQHHSDQDQSSRKHSHRHHHHKKRKHHSGEDSDSHRDRREKPYYYTHRDRRKDRLNEDRHNRGRDHPHKRYNVFHRPHHFSHPP</sequence>
<dbReference type="EC" id="3.4.19.12" evidence="7"/>
<dbReference type="GO" id="GO:0016579">
    <property type="term" value="P:protein deubiquitination"/>
    <property type="evidence" value="ECO:0007669"/>
    <property type="project" value="InterPro"/>
</dbReference>
<feature type="compositionally biased region" description="Low complexity" evidence="8">
    <location>
        <begin position="605"/>
        <end position="618"/>
    </location>
</feature>
<feature type="compositionally biased region" description="Basic and acidic residues" evidence="8">
    <location>
        <begin position="710"/>
        <end position="722"/>
    </location>
</feature>
<reference evidence="12" key="1">
    <citation type="submission" date="2016-06" db="UniProtKB">
        <authorList>
            <consortium name="WormBaseParasite"/>
        </authorList>
    </citation>
    <scope>IDENTIFICATION</scope>
</reference>
<protein>
    <recommendedName>
        <fullName evidence="7">Ubiquitin carboxyl-terminal hydrolase</fullName>
        <ecNumber evidence="7">3.4.19.12</ecNumber>
    </recommendedName>
</protein>
<dbReference type="PROSITE" id="PS00973">
    <property type="entry name" value="USP_2"/>
    <property type="match status" value="1"/>
</dbReference>
<evidence type="ECO:0000256" key="1">
    <source>
        <dbReference type="ARBA" id="ARBA00000707"/>
    </source>
</evidence>
<organism evidence="12">
    <name type="scientific">Echinostoma caproni</name>
    <dbReference type="NCBI Taxonomy" id="27848"/>
    <lineage>
        <taxon>Eukaryota</taxon>
        <taxon>Metazoa</taxon>
        <taxon>Spiralia</taxon>
        <taxon>Lophotrochozoa</taxon>
        <taxon>Platyhelminthes</taxon>
        <taxon>Trematoda</taxon>
        <taxon>Digenea</taxon>
        <taxon>Plagiorchiida</taxon>
        <taxon>Echinostomata</taxon>
        <taxon>Echinostomatoidea</taxon>
        <taxon>Echinostomatidae</taxon>
        <taxon>Echinostoma</taxon>
    </lineage>
</organism>
<dbReference type="GO" id="GO:0006508">
    <property type="term" value="P:proteolysis"/>
    <property type="evidence" value="ECO:0007669"/>
    <property type="project" value="UniProtKB-KW"/>
</dbReference>
<dbReference type="AlphaFoldDB" id="A0A183AE26"/>
<feature type="compositionally biased region" description="Basic residues" evidence="8">
    <location>
        <begin position="876"/>
        <end position="899"/>
    </location>
</feature>
<dbReference type="InterPro" id="IPR038765">
    <property type="entry name" value="Papain-like_cys_pep_sf"/>
</dbReference>
<keyword evidence="3 7" id="KW-0645">Protease</keyword>
<dbReference type="InterPro" id="IPR050164">
    <property type="entry name" value="Peptidase_C19"/>
</dbReference>
<keyword evidence="4 7" id="KW-0833">Ubl conjugation pathway</keyword>
<dbReference type="InterPro" id="IPR018200">
    <property type="entry name" value="USP_CS"/>
</dbReference>
<comment type="catalytic activity">
    <reaction evidence="1 7">
        <text>Thiol-dependent hydrolysis of ester, thioester, amide, peptide and isopeptide bonds formed by the C-terminal Gly of ubiquitin (a 76-residue protein attached to proteins as an intracellular targeting signal).</text>
        <dbReference type="EC" id="3.4.19.12"/>
    </reaction>
</comment>
<proteinExistence type="inferred from homology"/>
<dbReference type="PANTHER" id="PTHR24006:SF758">
    <property type="entry name" value="UBIQUITIN CARBOXYL-TERMINAL HYDROLASE 36"/>
    <property type="match status" value="1"/>
</dbReference>
<feature type="compositionally biased region" description="Polar residues" evidence="8">
    <location>
        <begin position="623"/>
        <end position="637"/>
    </location>
</feature>
<dbReference type="Pfam" id="PF00443">
    <property type="entry name" value="UCH"/>
    <property type="match status" value="1"/>
</dbReference>
<dbReference type="PROSITE" id="PS50235">
    <property type="entry name" value="USP_3"/>
    <property type="match status" value="1"/>
</dbReference>
<dbReference type="GO" id="GO:0004843">
    <property type="term" value="F:cysteine-type deubiquitinase activity"/>
    <property type="evidence" value="ECO:0007669"/>
    <property type="project" value="UniProtKB-UniRule"/>
</dbReference>
<evidence type="ECO:0000256" key="2">
    <source>
        <dbReference type="ARBA" id="ARBA00009085"/>
    </source>
</evidence>
<feature type="region of interest" description="Disordered" evidence="8">
    <location>
        <begin position="532"/>
        <end position="648"/>
    </location>
</feature>
<dbReference type="GO" id="GO:0005829">
    <property type="term" value="C:cytosol"/>
    <property type="evidence" value="ECO:0007669"/>
    <property type="project" value="TreeGrafter"/>
</dbReference>
<feature type="compositionally biased region" description="Basic and acidic residues" evidence="8">
    <location>
        <begin position="741"/>
        <end position="751"/>
    </location>
</feature>
<keyword evidence="11" id="KW-1185">Reference proteome</keyword>
<feature type="compositionally biased region" description="Basic residues" evidence="8">
    <location>
        <begin position="827"/>
        <end position="842"/>
    </location>
</feature>
<comment type="similarity">
    <text evidence="2 7">Belongs to the peptidase C19 family.</text>
</comment>
<keyword evidence="5 7" id="KW-0378">Hydrolase</keyword>
<evidence type="ECO:0000259" key="9">
    <source>
        <dbReference type="PROSITE" id="PS50235"/>
    </source>
</evidence>
<keyword evidence="6 7" id="KW-0788">Thiol protease</keyword>
<evidence type="ECO:0000256" key="3">
    <source>
        <dbReference type="ARBA" id="ARBA00022670"/>
    </source>
</evidence>
<reference evidence="10 11" key="2">
    <citation type="submission" date="2018-11" db="EMBL/GenBank/DDBJ databases">
        <authorList>
            <consortium name="Pathogen Informatics"/>
        </authorList>
    </citation>
    <scope>NUCLEOTIDE SEQUENCE [LARGE SCALE GENOMIC DNA]</scope>
    <source>
        <strain evidence="10 11">Egypt</strain>
    </source>
</reference>
<accession>A0A183AE26</accession>
<evidence type="ECO:0000313" key="10">
    <source>
        <dbReference type="EMBL" id="VDP74865.1"/>
    </source>
</evidence>
<feature type="region of interest" description="Disordered" evidence="8">
    <location>
        <begin position="685"/>
        <end position="899"/>
    </location>
</feature>
<evidence type="ECO:0000256" key="7">
    <source>
        <dbReference type="RuleBase" id="RU366025"/>
    </source>
</evidence>
<evidence type="ECO:0000256" key="4">
    <source>
        <dbReference type="ARBA" id="ARBA00022786"/>
    </source>
</evidence>
<dbReference type="EMBL" id="UZAN01042058">
    <property type="protein sequence ID" value="VDP74865.1"/>
    <property type="molecule type" value="Genomic_DNA"/>
</dbReference>
<gene>
    <name evidence="10" type="ORF">ECPE_LOCUS5211</name>
</gene>
<evidence type="ECO:0000313" key="11">
    <source>
        <dbReference type="Proteomes" id="UP000272942"/>
    </source>
</evidence>
<dbReference type="PROSITE" id="PS00972">
    <property type="entry name" value="USP_1"/>
    <property type="match status" value="1"/>
</dbReference>
<dbReference type="InterPro" id="IPR001394">
    <property type="entry name" value="Peptidase_C19_UCH"/>
</dbReference>
<name>A0A183AE26_9TREM</name>
<dbReference type="GO" id="GO:0005634">
    <property type="term" value="C:nucleus"/>
    <property type="evidence" value="ECO:0007669"/>
    <property type="project" value="TreeGrafter"/>
</dbReference>
<dbReference type="Proteomes" id="UP000272942">
    <property type="component" value="Unassembled WGS sequence"/>
</dbReference>
<dbReference type="OrthoDB" id="420187at2759"/>
<dbReference type="Gene3D" id="3.90.70.10">
    <property type="entry name" value="Cysteine proteinases"/>
    <property type="match status" value="1"/>
</dbReference>
<dbReference type="WBParaSite" id="ECPE_0000522301-mRNA-1">
    <property type="protein sequence ID" value="ECPE_0000522301-mRNA-1"/>
    <property type="gene ID" value="ECPE_0000522301"/>
</dbReference>
<feature type="domain" description="USP" evidence="9">
    <location>
        <begin position="184"/>
        <end position="503"/>
    </location>
</feature>
<evidence type="ECO:0000313" key="12">
    <source>
        <dbReference type="WBParaSite" id="ECPE_0000522301-mRNA-1"/>
    </source>
</evidence>
<evidence type="ECO:0000256" key="8">
    <source>
        <dbReference type="SAM" id="MobiDB-lite"/>
    </source>
</evidence>
<feature type="compositionally biased region" description="Basic and acidic residues" evidence="8">
    <location>
        <begin position="843"/>
        <end position="857"/>
    </location>
</feature>
<feature type="compositionally biased region" description="Polar residues" evidence="8">
    <location>
        <begin position="752"/>
        <end position="762"/>
    </location>
</feature>
<dbReference type="SUPFAM" id="SSF54001">
    <property type="entry name" value="Cysteine proteinases"/>
    <property type="match status" value="1"/>
</dbReference>
<feature type="compositionally biased region" description="Polar residues" evidence="8">
    <location>
        <begin position="685"/>
        <end position="697"/>
    </location>
</feature>
<evidence type="ECO:0000256" key="5">
    <source>
        <dbReference type="ARBA" id="ARBA00022801"/>
    </source>
</evidence>
<dbReference type="PANTHER" id="PTHR24006">
    <property type="entry name" value="UBIQUITIN CARBOXYL-TERMINAL HYDROLASE"/>
    <property type="match status" value="1"/>
</dbReference>
<feature type="compositionally biased region" description="Polar residues" evidence="8">
    <location>
        <begin position="783"/>
        <end position="815"/>
    </location>
</feature>
<evidence type="ECO:0000256" key="6">
    <source>
        <dbReference type="ARBA" id="ARBA00022807"/>
    </source>
</evidence>
<feature type="compositionally biased region" description="Polar residues" evidence="8">
    <location>
        <begin position="731"/>
        <end position="740"/>
    </location>
</feature>